<comment type="similarity">
    <text evidence="1">Belongs to the ThrE exporter (TC 2.A.79) family.</text>
</comment>
<feature type="region of interest" description="Disordered" evidence="2">
    <location>
        <begin position="247"/>
        <end position="271"/>
    </location>
</feature>
<feature type="compositionally biased region" description="Polar residues" evidence="2">
    <location>
        <begin position="13"/>
        <end position="30"/>
    </location>
</feature>
<dbReference type="EMBL" id="JAUKUA010000001">
    <property type="protein sequence ID" value="KAK0730170.1"/>
    <property type="molecule type" value="Genomic_DNA"/>
</dbReference>
<feature type="compositionally biased region" description="Polar residues" evidence="2">
    <location>
        <begin position="202"/>
        <end position="216"/>
    </location>
</feature>
<feature type="transmembrane region" description="Helical" evidence="3">
    <location>
        <begin position="887"/>
        <end position="912"/>
    </location>
</feature>
<evidence type="ECO:0000313" key="6">
    <source>
        <dbReference type="Proteomes" id="UP001172102"/>
    </source>
</evidence>
<evidence type="ECO:0000256" key="3">
    <source>
        <dbReference type="SAM" id="Phobius"/>
    </source>
</evidence>
<keyword evidence="6" id="KW-1185">Reference proteome</keyword>
<feature type="compositionally biased region" description="Polar residues" evidence="2">
    <location>
        <begin position="290"/>
        <end position="301"/>
    </location>
</feature>
<feature type="region of interest" description="Disordered" evidence="2">
    <location>
        <begin position="786"/>
        <end position="810"/>
    </location>
</feature>
<dbReference type="Pfam" id="PF06738">
    <property type="entry name" value="ThrE"/>
    <property type="match status" value="1"/>
</dbReference>
<proteinExistence type="inferred from homology"/>
<evidence type="ECO:0000313" key="5">
    <source>
        <dbReference type="EMBL" id="KAK0730170.1"/>
    </source>
</evidence>
<feature type="region of interest" description="Disordered" evidence="2">
    <location>
        <begin position="1"/>
        <end position="147"/>
    </location>
</feature>
<dbReference type="PANTHER" id="PTHR31082">
    <property type="entry name" value="PHEROMONE-REGULATED MEMBRANE PROTEIN 10"/>
    <property type="match status" value="1"/>
</dbReference>
<feature type="transmembrane region" description="Helical" evidence="3">
    <location>
        <begin position="623"/>
        <end position="647"/>
    </location>
</feature>
<feature type="region of interest" description="Disordered" evidence="2">
    <location>
        <begin position="355"/>
        <end position="380"/>
    </location>
</feature>
<accession>A0AA40B9K4</accession>
<keyword evidence="3" id="KW-1133">Transmembrane helix</keyword>
<gene>
    <name evidence="5" type="ORF">B0H67DRAFT_474824</name>
</gene>
<feature type="compositionally biased region" description="Basic and acidic residues" evidence="2">
    <location>
        <begin position="92"/>
        <end position="103"/>
    </location>
</feature>
<feature type="compositionally biased region" description="Polar residues" evidence="2">
    <location>
        <begin position="62"/>
        <end position="86"/>
    </location>
</feature>
<feature type="region of interest" description="Disordered" evidence="2">
    <location>
        <begin position="288"/>
        <end position="338"/>
    </location>
</feature>
<name>A0AA40B9K4_9PEZI</name>
<feature type="transmembrane region" description="Helical" evidence="3">
    <location>
        <begin position="584"/>
        <end position="603"/>
    </location>
</feature>
<evidence type="ECO:0000256" key="2">
    <source>
        <dbReference type="SAM" id="MobiDB-lite"/>
    </source>
</evidence>
<feature type="transmembrane region" description="Helical" evidence="3">
    <location>
        <begin position="672"/>
        <end position="690"/>
    </location>
</feature>
<dbReference type="GO" id="GO:0022857">
    <property type="term" value="F:transmembrane transporter activity"/>
    <property type="evidence" value="ECO:0007669"/>
    <property type="project" value="InterPro"/>
</dbReference>
<dbReference type="PANTHER" id="PTHR31082:SF4">
    <property type="entry name" value="PHEROMONE-REGULATED MEMBRANE PROTEIN 10"/>
    <property type="match status" value="1"/>
</dbReference>
<reference evidence="5" key="1">
    <citation type="submission" date="2023-06" db="EMBL/GenBank/DDBJ databases">
        <title>Genome-scale phylogeny and comparative genomics of the fungal order Sordariales.</title>
        <authorList>
            <consortium name="Lawrence Berkeley National Laboratory"/>
            <person name="Hensen N."/>
            <person name="Bonometti L."/>
            <person name="Westerberg I."/>
            <person name="Brannstrom I.O."/>
            <person name="Guillou S."/>
            <person name="Cros-Aarteil S."/>
            <person name="Calhoun S."/>
            <person name="Haridas S."/>
            <person name="Kuo A."/>
            <person name="Mondo S."/>
            <person name="Pangilinan J."/>
            <person name="Riley R."/>
            <person name="Labutti K."/>
            <person name="Andreopoulos B."/>
            <person name="Lipzen A."/>
            <person name="Chen C."/>
            <person name="Yanf M."/>
            <person name="Daum C."/>
            <person name="Ng V."/>
            <person name="Clum A."/>
            <person name="Steindorff A."/>
            <person name="Ohm R."/>
            <person name="Martin F."/>
            <person name="Silar P."/>
            <person name="Natvig D."/>
            <person name="Lalanne C."/>
            <person name="Gautier V."/>
            <person name="Ament-Velasquez S.L."/>
            <person name="Kruys A."/>
            <person name="Hutchinson M.I."/>
            <person name="Powell A.J."/>
            <person name="Barry K."/>
            <person name="Miller A.N."/>
            <person name="Grigoriev I.V."/>
            <person name="Debuchy R."/>
            <person name="Gladieux P."/>
            <person name="Thoren M.H."/>
            <person name="Johannesson H."/>
        </authorList>
    </citation>
    <scope>NUCLEOTIDE SEQUENCE</scope>
    <source>
        <strain evidence="5">SMH4607-1</strain>
    </source>
</reference>
<evidence type="ECO:0000259" key="4">
    <source>
        <dbReference type="Pfam" id="PF06738"/>
    </source>
</evidence>
<feature type="region of interest" description="Disordered" evidence="2">
    <location>
        <begin position="197"/>
        <end position="226"/>
    </location>
</feature>
<feature type="transmembrane region" description="Helical" evidence="3">
    <location>
        <begin position="817"/>
        <end position="836"/>
    </location>
</feature>
<organism evidence="5 6">
    <name type="scientific">Lasiosphaeris hirsuta</name>
    <dbReference type="NCBI Taxonomy" id="260670"/>
    <lineage>
        <taxon>Eukaryota</taxon>
        <taxon>Fungi</taxon>
        <taxon>Dikarya</taxon>
        <taxon>Ascomycota</taxon>
        <taxon>Pezizomycotina</taxon>
        <taxon>Sordariomycetes</taxon>
        <taxon>Sordariomycetidae</taxon>
        <taxon>Sordariales</taxon>
        <taxon>Lasiosphaeriaceae</taxon>
        <taxon>Lasiosphaeris</taxon>
    </lineage>
</organism>
<keyword evidence="3" id="KW-0472">Membrane</keyword>
<protein>
    <recommendedName>
        <fullName evidence="4">Threonine/serine exporter-like N-terminal domain-containing protein</fullName>
    </recommendedName>
</protein>
<feature type="domain" description="Threonine/serine exporter-like N-terminal" evidence="4">
    <location>
        <begin position="398"/>
        <end position="643"/>
    </location>
</feature>
<feature type="transmembrane region" description="Helical" evidence="3">
    <location>
        <begin position="504"/>
        <end position="523"/>
    </location>
</feature>
<evidence type="ECO:0000256" key="1">
    <source>
        <dbReference type="ARBA" id="ARBA00034125"/>
    </source>
</evidence>
<dbReference type="InterPro" id="IPR051361">
    <property type="entry name" value="ThrE/Ser_Exporter"/>
</dbReference>
<feature type="transmembrane region" description="Helical" evidence="3">
    <location>
        <begin position="530"/>
        <end position="547"/>
    </location>
</feature>
<sequence>MDSQRAPEGPFRTSPSNGVEQQIPQQNVGNPLSRRAREKKKVGFASDNESQDPTNPFLVTPEPQQFSQDYFSFSPGGDTNASSTPMATEGGPAKRDSFNKDELTAALAEILQPEHHGGTAPPSLPRPVLRRPMNADSPPSDISNAVPHWSEVEAKNRADRLAFAVGSSLAPASRRGSLDGVESGMSTPFDREALLSEPEGVGTNSHDVSSAQNSSGLRVRKGAQQAATDLVRRHARRATPLMHQLAFPRSGTATPVSDDLENIPHPEKYKGGILGNLLKLYNADDKNRSEATFSSAPSTPGRTPNRSPSNTPPTSRPSTPRLGGRGFRGSRPPSGTALEGLVSTSLMFTAPGSEDISKAASDKIKQERERPRKRTRSKKQEEFRITVHIAQIISRHQYLIKLCKSLMMYGAPTHRLEAYMKMSARVLGIEGQFMYLPGAMIISFDDSNTHTTEVKILRTPQGVDLGRLRDVHQIYKEVVHDILGAEEAINRLNEVADRSDKFPIWLRIFLFGIASATVAPFGFEGRYIDMPICFILGCLVGFLQLFIAPSNELYANVFEIMAAVATSFLSRVFGSININGGGHLFCFSAMAQSSIALILPGYIVLCASLELQSHQMISGSVRMVYALIYSLFLGYGITIGSVIYGYIDPNAVSAVHCSAGEEWYSKRPGQNYYLLFVLPFTLCLCCINQAKWKQTPVMVVISLAGYCVNNFSSRHFRGNATLSNSLGALCIGVLANLYSRLGRKTQNLTLDLWEKHLSPRMRRLSPWYKPRHIYYNSASNYSFSTESVPKDVEPGLPPPPSEKAGEGSGIARHTRRIGYGLAAAAMLPAIFVQVPSGLAVGGSLLSGVTSADQITRNETMLVNGTMAETPRAASSSDGDLNSTAFNVLFSVIQVAISISVGLSLSALIVYPFGKRRSGLFSF</sequence>
<comment type="caution">
    <text evidence="5">The sequence shown here is derived from an EMBL/GenBank/DDBJ whole genome shotgun (WGS) entry which is preliminary data.</text>
</comment>
<keyword evidence="3" id="KW-0812">Transmembrane</keyword>
<feature type="compositionally biased region" description="Basic and acidic residues" evidence="2">
    <location>
        <begin position="355"/>
        <end position="370"/>
    </location>
</feature>
<dbReference type="AlphaFoldDB" id="A0AA40B9K4"/>
<dbReference type="InterPro" id="IPR010619">
    <property type="entry name" value="ThrE-like_N"/>
</dbReference>
<dbReference type="Proteomes" id="UP001172102">
    <property type="component" value="Unassembled WGS sequence"/>
</dbReference>